<evidence type="ECO:0000313" key="2">
    <source>
        <dbReference type="EMBL" id="CAK0786779.1"/>
    </source>
</evidence>
<feature type="compositionally biased region" description="Low complexity" evidence="1">
    <location>
        <begin position="312"/>
        <end position="327"/>
    </location>
</feature>
<evidence type="ECO:0000313" key="3">
    <source>
        <dbReference type="Proteomes" id="UP001314263"/>
    </source>
</evidence>
<feature type="region of interest" description="Disordered" evidence="1">
    <location>
        <begin position="274"/>
        <end position="333"/>
    </location>
</feature>
<sequence length="577" mass="59370">MDSSGGLSIFCLDETETAFRSEDFPGNRWSYQADVMEALAERLHLQDDPYRDAARLAGRGCTSAQQHKLCAVSASCAKLLCTPAFLSDRAECMARLRSMLPVSGSASASLTSALRLAALVARTYDYASITAFIAGPCSIAAGDAAGLASTLAGHSLTLVSLASPAELGEACMTALQRLASSLSAVSGDGQQAECHHSDGGTPAAATQSCTGSWSTALEGSELNTHGSGSSGALGHAERGHRPPVCRLVFVEPPDEGLEPWQQLERVLESLEAAPARGSAAEHAQHADSAGCRPASQVGRAAGSSDAQLRVHSGAASAASRAPGSRAAQPQATAAHWHRGRALLARRSGVFSSAVCRNESLDMLGHLSSDGCMRPWLPSYANLPKPQETPAAPPLPEDGSGSRACPHAGAPEGRGSSQGSAGSLAQQGQASHGSSFKQEPRPQHAPGCSARIEISVSLSYSAVSNSAVSNSAVSYSAVSYSAVSYSAVSNGLLWIFLGRPDPSALQAASNQHCEGSACIRPQSEAHARLPSIQDIRSGEESSQSPKATVDLVRAAAAAEQGGEIGQDGSDDCALYELD</sequence>
<accession>A0AAV1IHI2</accession>
<feature type="region of interest" description="Disordered" evidence="1">
    <location>
        <begin position="382"/>
        <end position="445"/>
    </location>
</feature>
<gene>
    <name evidence="2" type="ORF">CVIRNUC_009993</name>
</gene>
<organism evidence="2 3">
    <name type="scientific">Coccomyxa viridis</name>
    <dbReference type="NCBI Taxonomy" id="1274662"/>
    <lineage>
        <taxon>Eukaryota</taxon>
        <taxon>Viridiplantae</taxon>
        <taxon>Chlorophyta</taxon>
        <taxon>core chlorophytes</taxon>
        <taxon>Trebouxiophyceae</taxon>
        <taxon>Trebouxiophyceae incertae sedis</taxon>
        <taxon>Coccomyxaceae</taxon>
        <taxon>Coccomyxa</taxon>
    </lineage>
</organism>
<comment type="caution">
    <text evidence="2">The sequence shown here is derived from an EMBL/GenBank/DDBJ whole genome shotgun (WGS) entry which is preliminary data.</text>
</comment>
<reference evidence="2 3" key="1">
    <citation type="submission" date="2023-10" db="EMBL/GenBank/DDBJ databases">
        <authorList>
            <person name="Maclean D."/>
            <person name="Macfadyen A."/>
        </authorList>
    </citation>
    <scope>NUCLEOTIDE SEQUENCE [LARGE SCALE GENOMIC DNA]</scope>
</reference>
<evidence type="ECO:0000256" key="1">
    <source>
        <dbReference type="SAM" id="MobiDB-lite"/>
    </source>
</evidence>
<dbReference type="AlphaFoldDB" id="A0AAV1IHI2"/>
<feature type="compositionally biased region" description="Polar residues" evidence="1">
    <location>
        <begin position="204"/>
        <end position="225"/>
    </location>
</feature>
<protein>
    <submittedName>
        <fullName evidence="2">Uncharacterized protein</fullName>
    </submittedName>
</protein>
<dbReference type="EMBL" id="CAUYUE010000015">
    <property type="protein sequence ID" value="CAK0786779.1"/>
    <property type="molecule type" value="Genomic_DNA"/>
</dbReference>
<feature type="region of interest" description="Disordered" evidence="1">
    <location>
        <begin position="189"/>
        <end position="239"/>
    </location>
</feature>
<dbReference type="Proteomes" id="UP001314263">
    <property type="component" value="Unassembled WGS sequence"/>
</dbReference>
<name>A0AAV1IHI2_9CHLO</name>
<proteinExistence type="predicted"/>
<keyword evidence="3" id="KW-1185">Reference proteome</keyword>
<feature type="compositionally biased region" description="Low complexity" evidence="1">
    <location>
        <begin position="412"/>
        <end position="434"/>
    </location>
</feature>